<dbReference type="FunFam" id="2.60.40.10:FF:000458">
    <property type="entry name" value="Molecular chaperone FimC"/>
    <property type="match status" value="1"/>
</dbReference>
<geneLocation type="plasmid" evidence="12">
    <name>pne1a</name>
</geneLocation>
<evidence type="ECO:0000259" key="9">
    <source>
        <dbReference type="Pfam" id="PF00345"/>
    </source>
</evidence>
<comment type="subcellular location">
    <subcellularLocation>
        <location evidence="1 7">Periplasm</location>
    </subcellularLocation>
</comment>
<dbReference type="InterPro" id="IPR016147">
    <property type="entry name" value="Pili_assmbl_chaperone_N"/>
</dbReference>
<feature type="chain" id="PRO_5025494009" evidence="8">
    <location>
        <begin position="30"/>
        <end position="254"/>
    </location>
</feature>
<dbReference type="Pfam" id="PF00345">
    <property type="entry name" value="PapD_N"/>
    <property type="match status" value="1"/>
</dbReference>
<dbReference type="AlphaFoldDB" id="A0A6B9GFN9"/>
<proteinExistence type="inferred from homology"/>
<evidence type="ECO:0000256" key="8">
    <source>
        <dbReference type="SAM" id="SignalP"/>
    </source>
</evidence>
<dbReference type="InterPro" id="IPR050643">
    <property type="entry name" value="Periplasmic_pilus_chap"/>
</dbReference>
<evidence type="ECO:0000256" key="1">
    <source>
        <dbReference type="ARBA" id="ARBA00004418"/>
    </source>
</evidence>
<dbReference type="Pfam" id="PF02753">
    <property type="entry name" value="PapD_C"/>
    <property type="match status" value="1"/>
</dbReference>
<dbReference type="RefSeq" id="WP_208717828.1">
    <property type="nucleotide sequence ID" value="NZ_CP024769.1"/>
</dbReference>
<evidence type="ECO:0000256" key="7">
    <source>
        <dbReference type="RuleBase" id="RU003918"/>
    </source>
</evidence>
<keyword evidence="5" id="KW-0574">Periplasm</keyword>
<keyword evidence="11" id="KW-0614">Plasmid</keyword>
<evidence type="ECO:0000256" key="3">
    <source>
        <dbReference type="ARBA" id="ARBA00022558"/>
    </source>
</evidence>
<dbReference type="InterPro" id="IPR016148">
    <property type="entry name" value="Pili_assmbl_chaperone_C"/>
</dbReference>
<dbReference type="PANTHER" id="PTHR30251">
    <property type="entry name" value="PILUS ASSEMBLY CHAPERONE"/>
    <property type="match status" value="1"/>
</dbReference>
<accession>A0A6B9GFN9</accession>
<evidence type="ECO:0000259" key="10">
    <source>
        <dbReference type="Pfam" id="PF02753"/>
    </source>
</evidence>
<dbReference type="PRINTS" id="PR00969">
    <property type="entry name" value="CHAPERONPILI"/>
</dbReference>
<organism evidence="11 12">
    <name type="scientific">Pantoea cypripedii</name>
    <name type="common">Pectobacterium cypripedii</name>
    <name type="synonym">Erwinia cypripedii</name>
    <dbReference type="NCBI Taxonomy" id="55209"/>
    <lineage>
        <taxon>Bacteria</taxon>
        <taxon>Pseudomonadati</taxon>
        <taxon>Pseudomonadota</taxon>
        <taxon>Gammaproteobacteria</taxon>
        <taxon>Enterobacterales</taxon>
        <taxon>Erwiniaceae</taxon>
        <taxon>Pantoea</taxon>
    </lineage>
</organism>
<dbReference type="InterPro" id="IPR008962">
    <property type="entry name" value="PapD-like_sf"/>
</dbReference>
<dbReference type="InterPro" id="IPR001829">
    <property type="entry name" value="Pili_assmbl_chaperone_bac"/>
</dbReference>
<comment type="similarity">
    <text evidence="2 7">Belongs to the periplasmic pilus chaperone family.</text>
</comment>
<dbReference type="InterPro" id="IPR036316">
    <property type="entry name" value="Pili_assmbl_chap_C_dom_sf"/>
</dbReference>
<dbReference type="PANTHER" id="PTHR30251:SF25">
    <property type="entry name" value="FIMBRIAE CHAPARONE"/>
    <property type="match status" value="1"/>
</dbReference>
<dbReference type="InterPro" id="IPR018046">
    <property type="entry name" value="Pili_assmbl_chaperone_CS"/>
</dbReference>
<dbReference type="EMBL" id="CP024769">
    <property type="protein sequence ID" value="QGY31936.1"/>
    <property type="molecule type" value="Genomic_DNA"/>
</dbReference>
<protein>
    <submittedName>
        <fullName evidence="11">Fimbrial chaperone protein StbB</fullName>
    </submittedName>
</protein>
<evidence type="ECO:0000256" key="4">
    <source>
        <dbReference type="ARBA" id="ARBA00022729"/>
    </source>
</evidence>
<keyword evidence="3" id="KW-1029">Fimbrium biogenesis</keyword>
<dbReference type="PROSITE" id="PS00635">
    <property type="entry name" value="PILI_CHAPERONE"/>
    <property type="match status" value="1"/>
</dbReference>
<feature type="domain" description="Pili assembly chaperone N-terminal" evidence="9">
    <location>
        <begin position="30"/>
        <end position="155"/>
    </location>
</feature>
<evidence type="ECO:0000313" key="11">
    <source>
        <dbReference type="EMBL" id="QGY31936.1"/>
    </source>
</evidence>
<keyword evidence="6 7" id="KW-0143">Chaperone</keyword>
<gene>
    <name evidence="11" type="ORF">CUN67_23440</name>
</gene>
<reference evidence="11 12" key="1">
    <citation type="submission" date="2017-11" db="EMBL/GenBank/DDBJ databases">
        <title>Genome sequence of Pantoea cypripedii NE1.</title>
        <authorList>
            <person name="Nascimento F.X."/>
        </authorList>
    </citation>
    <scope>NUCLEOTIDE SEQUENCE [LARGE SCALE GENOMIC DNA]</scope>
    <source>
        <strain evidence="11 12">NE1</strain>
        <plasmid evidence="12">pne1a</plasmid>
    </source>
</reference>
<sequence>MFVSRHLSLLKTVLTILLLSYFISATAEASVTIQGSRIIYPANAKSVDVQLKNNDNLPYVMQTWFDDGDIDSRPEQTAKTPFIVTPPVFRIQPKSGQIVRVIFSGNQSLPQDRESVFWFNVLQIPPTNLAGATQQNAMMVMLRNRIKIFYRPAAIGKPGNILDGLKIRHIRDSKKGHGLEIDNPQPWHASLVTVSLKISGQTFQARPDMVAPFSKQTFWFPASGKHLQGAGVASLAAINDQGARISENYTVEVQ</sequence>
<dbReference type="InterPro" id="IPR013783">
    <property type="entry name" value="Ig-like_fold"/>
</dbReference>
<evidence type="ECO:0000256" key="2">
    <source>
        <dbReference type="ARBA" id="ARBA00007399"/>
    </source>
</evidence>
<dbReference type="SUPFAM" id="SSF49354">
    <property type="entry name" value="PapD-like"/>
    <property type="match status" value="1"/>
</dbReference>
<evidence type="ECO:0000313" key="12">
    <source>
        <dbReference type="Proteomes" id="UP000502005"/>
    </source>
</evidence>
<feature type="signal peptide" evidence="8">
    <location>
        <begin position="1"/>
        <end position="29"/>
    </location>
</feature>
<feature type="domain" description="Pili assembly chaperone C-terminal" evidence="10">
    <location>
        <begin position="181"/>
        <end position="245"/>
    </location>
</feature>
<dbReference type="Proteomes" id="UP000502005">
    <property type="component" value="Plasmid pNE1A"/>
</dbReference>
<keyword evidence="4 8" id="KW-0732">Signal</keyword>
<evidence type="ECO:0000256" key="5">
    <source>
        <dbReference type="ARBA" id="ARBA00022764"/>
    </source>
</evidence>
<dbReference type="GO" id="GO:0030288">
    <property type="term" value="C:outer membrane-bounded periplasmic space"/>
    <property type="evidence" value="ECO:0007669"/>
    <property type="project" value="InterPro"/>
</dbReference>
<dbReference type="GO" id="GO:0071555">
    <property type="term" value="P:cell wall organization"/>
    <property type="evidence" value="ECO:0007669"/>
    <property type="project" value="InterPro"/>
</dbReference>
<name>A0A6B9GFN9_PANCY</name>
<evidence type="ECO:0000256" key="6">
    <source>
        <dbReference type="ARBA" id="ARBA00023186"/>
    </source>
</evidence>
<dbReference type="SUPFAM" id="SSF49584">
    <property type="entry name" value="Periplasmic chaperone C-domain"/>
    <property type="match status" value="1"/>
</dbReference>
<dbReference type="Gene3D" id="2.60.40.10">
    <property type="entry name" value="Immunoglobulins"/>
    <property type="match status" value="2"/>
</dbReference>